<dbReference type="InterPro" id="IPR036392">
    <property type="entry name" value="PLAT/LH2_dom_sf"/>
</dbReference>
<dbReference type="Proteomes" id="UP001166674">
    <property type="component" value="Unassembled WGS sequence"/>
</dbReference>
<keyword evidence="10" id="KW-0677">Repeat</keyword>
<dbReference type="SUPFAM" id="SSF54928">
    <property type="entry name" value="RNA-binding domain, RBD"/>
    <property type="match status" value="1"/>
</dbReference>
<keyword evidence="7" id="KW-0964">Secreted</keyword>
<accession>A0AA41MCE6</accession>
<dbReference type="Pfam" id="PF00076">
    <property type="entry name" value="RRM_1"/>
    <property type="match status" value="1"/>
</dbReference>
<comment type="catalytic activity">
    <reaction evidence="2">
        <text>a triacylglycerol + H2O = a diacylglycerol + a fatty acid + H(+)</text>
        <dbReference type="Rhea" id="RHEA:12044"/>
        <dbReference type="ChEBI" id="CHEBI:15377"/>
        <dbReference type="ChEBI" id="CHEBI:15378"/>
        <dbReference type="ChEBI" id="CHEBI:17855"/>
        <dbReference type="ChEBI" id="CHEBI:18035"/>
        <dbReference type="ChEBI" id="CHEBI:28868"/>
        <dbReference type="EC" id="3.1.1.3"/>
    </reaction>
</comment>
<feature type="compositionally biased region" description="Gly residues" evidence="25">
    <location>
        <begin position="126"/>
        <end position="161"/>
    </location>
</feature>
<sequence length="805" mass="90072">MKIFVAGIKEDTEEYNLRDYFEKYGKNETIEVMEDRQSGKKRGFAFVTFDDHDTVDKIVLQKYHIINRHNCEVKKALSKQEMQSVGSQRGCGGRSGNFMGRGGNFGGGGGNFGHGGNFAGRGGYGGRSGGSRGSYGRGDGGNYGGGPGYSNRGGYGGGGPRYGNQSDESREVQAVAKPSVSFNLRTSKDPEHEGCYLSLGHSQPLEDCGFNVTAKTFFIIHGWTMSGMLENWLHKLVSALQTREKDANIVVVDWLPLAHQLYTDAVNNTRMVGHSVARMLDWLQEKEDFSLRNVHLIGYSLGAHVAGYAGNFVKGTVGRITGLDPAGPMFEGVDINKRLSPDDADFVDVLHTYTRSFGLSIGIQMPVGHIDIYPNGGDFQPGCGFNDVLGSIAYGTITEVVKCEHERAVHLFVDSLVNQDKPSFAFQCTDSNRFKKGICLSCRKNRCNSIGYNAKKMRNKRNSKMYLKTRAGMPFRVYHYQMKIHVFSYKNRGEIEPTFYVTLYGTNADSQILPLEIVEHIGLNATNTFLVYTEEDLGDLLKIKLTWEGTSQSWYNLWKELRSYLSQPSNPKWELHIRRIRVKSGETQRKLTFCTEDPENTSISPGQELWFHKCRDGWRMKNETRTPGPTNCTPHRLSAHAPCYSSPFANVFGSQCSHLGLSWKWKQPSLGVGERQLHSLRRGCFGFGFQLYRTFCEKSKRVVQLADYVRVRGDNDLLTGCFARGYPQRQGQLQSFGCLVDCDIEIGLPNTLCPGTQRNRQTDMHTPCWGHLRVHVVQPAAKLVINQNLLTPSPSKDPPGLRECT</sequence>
<dbReference type="InterPro" id="IPR035979">
    <property type="entry name" value="RBD_domain_sf"/>
</dbReference>
<evidence type="ECO:0000256" key="17">
    <source>
        <dbReference type="ARBA" id="ARBA00047668"/>
    </source>
</evidence>
<evidence type="ECO:0000256" key="3">
    <source>
        <dbReference type="ARBA" id="ARBA00004613"/>
    </source>
</evidence>
<evidence type="ECO:0000256" key="4">
    <source>
        <dbReference type="ARBA" id="ARBA00010701"/>
    </source>
</evidence>
<comment type="caution">
    <text evidence="22">Lacks conserved residue(s) required for the propagation of feature annotation.</text>
</comment>
<comment type="function">
    <text evidence="20">Exerts both phospholipase and triglyceride lipase activities. More active as a phospholipase than a triglyceride lipase. Hydrolyzes triglycerides, both with short-chain fatty acyl groups (tributyrin) and long-chain fatty acyl groups (triolein) with similar levels of activity toward both types of substrates. Hydrolyzes high density lipoproteins (HDL) more efficiently than other lipoproteins.</text>
</comment>
<name>A0AA41MCE6_SCICA</name>
<evidence type="ECO:0000256" key="13">
    <source>
        <dbReference type="ARBA" id="ARBA00023098"/>
    </source>
</evidence>
<dbReference type="InterPro" id="IPR034516">
    <property type="entry name" value="hnRNPA1/3_RRM2"/>
</dbReference>
<evidence type="ECO:0000256" key="23">
    <source>
        <dbReference type="PROSITE-ProRule" id="PRU00176"/>
    </source>
</evidence>
<evidence type="ECO:0000256" key="21">
    <source>
        <dbReference type="ARBA" id="ARBA00074427"/>
    </source>
</evidence>
<keyword evidence="11" id="KW-0378">Hydrolase</keyword>
<proteinExistence type="inferred from homology"/>
<dbReference type="CDD" id="cd12582">
    <property type="entry name" value="RRM2_hnRNPA3"/>
    <property type="match status" value="1"/>
</dbReference>
<dbReference type="InterPro" id="IPR002330">
    <property type="entry name" value="Lipo_Lipase"/>
</dbReference>
<comment type="subcellular location">
    <subcellularLocation>
        <location evidence="3">Secreted</location>
    </subcellularLocation>
</comment>
<dbReference type="InterPro" id="IPR000504">
    <property type="entry name" value="RRM_dom"/>
</dbReference>
<dbReference type="EMBL" id="JAATJV010134379">
    <property type="protein sequence ID" value="MBZ3869286.1"/>
    <property type="molecule type" value="Genomic_DNA"/>
</dbReference>
<evidence type="ECO:0000256" key="1">
    <source>
        <dbReference type="ARBA" id="ARBA00000111"/>
    </source>
</evidence>
<evidence type="ECO:0000256" key="11">
    <source>
        <dbReference type="ARBA" id="ARBA00022801"/>
    </source>
</evidence>
<dbReference type="PROSITE" id="PS50102">
    <property type="entry name" value="RRM"/>
    <property type="match status" value="1"/>
</dbReference>
<evidence type="ECO:0000256" key="25">
    <source>
        <dbReference type="SAM" id="MobiDB-lite"/>
    </source>
</evidence>
<dbReference type="SUPFAM" id="SSF53474">
    <property type="entry name" value="alpha/beta-Hydrolases"/>
    <property type="match status" value="1"/>
</dbReference>
<dbReference type="CDD" id="cd01758">
    <property type="entry name" value="PLAT_LPL"/>
    <property type="match status" value="1"/>
</dbReference>
<evidence type="ECO:0000256" key="7">
    <source>
        <dbReference type="ARBA" id="ARBA00022525"/>
    </source>
</evidence>
<organism evidence="28 29">
    <name type="scientific">Sciurus carolinensis</name>
    <name type="common">Eastern gray squirrel</name>
    <dbReference type="NCBI Taxonomy" id="30640"/>
    <lineage>
        <taxon>Eukaryota</taxon>
        <taxon>Metazoa</taxon>
        <taxon>Chordata</taxon>
        <taxon>Craniata</taxon>
        <taxon>Vertebrata</taxon>
        <taxon>Euteleostomi</taxon>
        <taxon>Mammalia</taxon>
        <taxon>Eutheria</taxon>
        <taxon>Euarchontoglires</taxon>
        <taxon>Glires</taxon>
        <taxon>Rodentia</taxon>
        <taxon>Sciuromorpha</taxon>
        <taxon>Sciuridae</taxon>
        <taxon>Sciurinae</taxon>
        <taxon>Sciurini</taxon>
        <taxon>Sciurus</taxon>
    </lineage>
</organism>
<dbReference type="PROSITE" id="PS50095">
    <property type="entry name" value="PLAT"/>
    <property type="match status" value="1"/>
</dbReference>
<dbReference type="CDD" id="cd00707">
    <property type="entry name" value="Pancreat_lipase_like"/>
    <property type="match status" value="1"/>
</dbReference>
<evidence type="ECO:0000256" key="15">
    <source>
        <dbReference type="ARBA" id="ARBA00023180"/>
    </source>
</evidence>
<dbReference type="InterPro" id="IPR013818">
    <property type="entry name" value="Lipase"/>
</dbReference>
<dbReference type="PRINTS" id="PR00821">
    <property type="entry name" value="TAGLIPASE"/>
</dbReference>
<feature type="region of interest" description="Disordered" evidence="25">
    <location>
        <begin position="126"/>
        <end position="171"/>
    </location>
</feature>
<evidence type="ECO:0000259" key="27">
    <source>
        <dbReference type="PROSITE" id="PS50102"/>
    </source>
</evidence>
<dbReference type="SUPFAM" id="SSF49723">
    <property type="entry name" value="Lipase/lipooxygenase domain (PLAT/LH2 domain)"/>
    <property type="match status" value="1"/>
</dbReference>
<evidence type="ECO:0000256" key="6">
    <source>
        <dbReference type="ARBA" id="ARBA00013279"/>
    </source>
</evidence>
<comment type="similarity">
    <text evidence="4 24">Belongs to the AB hydrolase superfamily. Lipase family.</text>
</comment>
<dbReference type="InterPro" id="IPR029058">
    <property type="entry name" value="AB_hydrolase_fold"/>
</dbReference>
<evidence type="ECO:0000256" key="9">
    <source>
        <dbReference type="ARBA" id="ARBA00022729"/>
    </source>
</evidence>
<keyword evidence="29" id="KW-1185">Reference proteome</keyword>
<evidence type="ECO:0000256" key="2">
    <source>
        <dbReference type="ARBA" id="ARBA00001024"/>
    </source>
</evidence>
<feature type="domain" description="PLAT" evidence="26">
    <location>
        <begin position="478"/>
        <end position="613"/>
    </location>
</feature>
<comment type="catalytic activity">
    <reaction evidence="1">
        <text>a 1,2-diacyl-sn-glycero-3-phosphocholine + H2O = a 2-acyl-sn-glycero-3-phosphocholine + a fatty acid + H(+)</text>
        <dbReference type="Rhea" id="RHEA:18689"/>
        <dbReference type="ChEBI" id="CHEBI:15377"/>
        <dbReference type="ChEBI" id="CHEBI:15378"/>
        <dbReference type="ChEBI" id="CHEBI:28868"/>
        <dbReference type="ChEBI" id="CHEBI:57643"/>
        <dbReference type="ChEBI" id="CHEBI:57875"/>
        <dbReference type="EC" id="3.1.1.32"/>
    </reaction>
</comment>
<evidence type="ECO:0000313" key="28">
    <source>
        <dbReference type="EMBL" id="MBZ3869286.1"/>
    </source>
</evidence>
<dbReference type="InterPro" id="IPR001024">
    <property type="entry name" value="PLAT/LH2_dom"/>
</dbReference>
<evidence type="ECO:0000256" key="22">
    <source>
        <dbReference type="PROSITE-ProRule" id="PRU00152"/>
    </source>
</evidence>
<dbReference type="Pfam" id="PF01477">
    <property type="entry name" value="PLAT"/>
    <property type="match status" value="1"/>
</dbReference>
<evidence type="ECO:0000256" key="14">
    <source>
        <dbReference type="ARBA" id="ARBA00023157"/>
    </source>
</evidence>
<keyword evidence="23" id="KW-0694">RNA-binding</keyword>
<dbReference type="PANTHER" id="PTHR11610:SF13">
    <property type="entry name" value="ENDOTHELIAL LIPASE"/>
    <property type="match status" value="1"/>
</dbReference>
<evidence type="ECO:0000256" key="12">
    <source>
        <dbReference type="ARBA" id="ARBA00022963"/>
    </source>
</evidence>
<dbReference type="InterPro" id="IPR033906">
    <property type="entry name" value="Lipase_N"/>
</dbReference>
<dbReference type="EC" id="3.1.1.3" evidence="6"/>
<dbReference type="FunFam" id="2.60.60.20:FF:000014">
    <property type="entry name" value="Endothelial lipase"/>
    <property type="match status" value="1"/>
</dbReference>
<reference evidence="28" key="1">
    <citation type="submission" date="2020-03" db="EMBL/GenBank/DDBJ databases">
        <title>Studies in the Genomics of Life Span.</title>
        <authorList>
            <person name="Glass D."/>
        </authorList>
    </citation>
    <scope>NUCLEOTIDE SEQUENCE</scope>
    <source>
        <strain evidence="28">SUZIE</strain>
        <tissue evidence="28">Muscle</tissue>
    </source>
</reference>
<dbReference type="GO" id="GO:0008970">
    <property type="term" value="F:phospholipase A1 activity"/>
    <property type="evidence" value="ECO:0007669"/>
    <property type="project" value="UniProtKB-EC"/>
</dbReference>
<dbReference type="FunFam" id="3.40.50.1820:FF:000109">
    <property type="entry name" value="Lipase, endothelial"/>
    <property type="match status" value="1"/>
</dbReference>
<dbReference type="InterPro" id="IPR012677">
    <property type="entry name" value="Nucleotide-bd_a/b_plait_sf"/>
</dbReference>
<evidence type="ECO:0000256" key="19">
    <source>
        <dbReference type="ARBA" id="ARBA00048386"/>
    </source>
</evidence>
<dbReference type="EC" id="3.1.1.32" evidence="5"/>
<dbReference type="Gene3D" id="3.30.70.330">
    <property type="match status" value="1"/>
</dbReference>
<evidence type="ECO:0000313" key="29">
    <source>
        <dbReference type="Proteomes" id="UP001166674"/>
    </source>
</evidence>
<evidence type="ECO:0000256" key="24">
    <source>
        <dbReference type="RuleBase" id="RU004262"/>
    </source>
</evidence>
<dbReference type="GO" id="GO:0005615">
    <property type="term" value="C:extracellular space"/>
    <property type="evidence" value="ECO:0007669"/>
    <property type="project" value="TreeGrafter"/>
</dbReference>
<comment type="catalytic activity">
    <reaction evidence="18">
        <text>1,2,3-tributanoylglycerol + H2O = dibutanoylglycerol + butanoate + H(+)</text>
        <dbReference type="Rhea" id="RHEA:40475"/>
        <dbReference type="ChEBI" id="CHEBI:15377"/>
        <dbReference type="ChEBI" id="CHEBI:15378"/>
        <dbReference type="ChEBI" id="CHEBI:17968"/>
        <dbReference type="ChEBI" id="CHEBI:35020"/>
        <dbReference type="ChEBI" id="CHEBI:76478"/>
    </reaction>
    <physiologicalReaction direction="left-to-right" evidence="18">
        <dbReference type="Rhea" id="RHEA:40476"/>
    </physiologicalReaction>
</comment>
<feature type="domain" description="RRM" evidence="27">
    <location>
        <begin position="1"/>
        <end position="78"/>
    </location>
</feature>
<evidence type="ECO:0000256" key="20">
    <source>
        <dbReference type="ARBA" id="ARBA00054553"/>
    </source>
</evidence>
<keyword evidence="12" id="KW-0442">Lipid degradation</keyword>
<evidence type="ECO:0000256" key="5">
    <source>
        <dbReference type="ARBA" id="ARBA00013179"/>
    </source>
</evidence>
<dbReference type="SMART" id="SM00360">
    <property type="entry name" value="RRM"/>
    <property type="match status" value="1"/>
</dbReference>
<dbReference type="AlphaFoldDB" id="A0AA41MCE6"/>
<keyword evidence="13" id="KW-0443">Lipid metabolism</keyword>
<dbReference type="PANTHER" id="PTHR11610">
    <property type="entry name" value="LIPASE"/>
    <property type="match status" value="1"/>
</dbReference>
<gene>
    <name evidence="28" type="ORF">SUZIE_102180</name>
</gene>
<evidence type="ECO:0000256" key="8">
    <source>
        <dbReference type="ARBA" id="ARBA00022674"/>
    </source>
</evidence>
<keyword evidence="14" id="KW-1015">Disulfide bond</keyword>
<dbReference type="Gene3D" id="3.40.50.1820">
    <property type="entry name" value="alpha/beta hydrolase"/>
    <property type="match status" value="1"/>
</dbReference>
<protein>
    <recommendedName>
        <fullName evidence="21">Endothelial lipase</fullName>
        <ecNumber evidence="6">3.1.1.3</ecNumber>
        <ecNumber evidence="5">3.1.1.32</ecNumber>
    </recommendedName>
    <alternativeName>
        <fullName evidence="16">Phospholipase A1</fullName>
    </alternativeName>
</protein>
<keyword evidence="8" id="KW-0358">Heparin-binding</keyword>
<comment type="catalytic activity">
    <reaction evidence="19">
        <text>1,2,3-tri-(9Z-octadecenoyl)-glycerol + H2O = di-(9Z)-octadecenoylglycerol + (9Z)-octadecenoate + H(+)</text>
        <dbReference type="Rhea" id="RHEA:38575"/>
        <dbReference type="ChEBI" id="CHEBI:15377"/>
        <dbReference type="ChEBI" id="CHEBI:15378"/>
        <dbReference type="ChEBI" id="CHEBI:30823"/>
        <dbReference type="ChEBI" id="CHEBI:53753"/>
        <dbReference type="ChEBI" id="CHEBI:75945"/>
    </reaction>
    <physiologicalReaction direction="left-to-right" evidence="19">
        <dbReference type="Rhea" id="RHEA:38576"/>
    </physiologicalReaction>
</comment>
<dbReference type="SMART" id="SM00308">
    <property type="entry name" value="LH2"/>
    <property type="match status" value="1"/>
</dbReference>
<evidence type="ECO:0000256" key="16">
    <source>
        <dbReference type="ARBA" id="ARBA00031180"/>
    </source>
</evidence>
<evidence type="ECO:0000256" key="10">
    <source>
        <dbReference type="ARBA" id="ARBA00022737"/>
    </source>
</evidence>
<dbReference type="GO" id="GO:0008201">
    <property type="term" value="F:heparin binding"/>
    <property type="evidence" value="ECO:0007669"/>
    <property type="project" value="UniProtKB-KW"/>
</dbReference>
<dbReference type="Gene3D" id="2.60.60.20">
    <property type="entry name" value="PLAT/LH2 domain"/>
    <property type="match status" value="1"/>
</dbReference>
<dbReference type="GO" id="GO:0004465">
    <property type="term" value="F:lipoprotein lipase activity"/>
    <property type="evidence" value="ECO:0007669"/>
    <property type="project" value="InterPro"/>
</dbReference>
<evidence type="ECO:0000259" key="26">
    <source>
        <dbReference type="PROSITE" id="PS50095"/>
    </source>
</evidence>
<comment type="caution">
    <text evidence="28">The sequence shown here is derived from an EMBL/GenBank/DDBJ whole genome shotgun (WGS) entry which is preliminary data.</text>
</comment>
<dbReference type="FunFam" id="3.30.70.330:FF:000158">
    <property type="entry name" value="heterogeneous nuclear ribonucleoprotein A3 isoform X1"/>
    <property type="match status" value="1"/>
</dbReference>
<dbReference type="GO" id="GO:0016042">
    <property type="term" value="P:lipid catabolic process"/>
    <property type="evidence" value="ECO:0007669"/>
    <property type="project" value="UniProtKB-KW"/>
</dbReference>
<keyword evidence="9" id="KW-0732">Signal</keyword>
<dbReference type="PRINTS" id="PR00822">
    <property type="entry name" value="LIPOLIPASE"/>
</dbReference>
<dbReference type="Pfam" id="PF00151">
    <property type="entry name" value="Lipase"/>
    <property type="match status" value="1"/>
</dbReference>
<dbReference type="InterPro" id="IPR000734">
    <property type="entry name" value="TAG_lipase"/>
</dbReference>
<comment type="catalytic activity">
    <reaction evidence="17">
        <text>1,2-dihexadecanoyl-sn-glycero-3-phosphocholine + H2O = hexadecanoyl-sn-glycero-3-phosphocholine + hexadecanoate + H(+)</text>
        <dbReference type="Rhea" id="RHEA:41384"/>
        <dbReference type="ChEBI" id="CHEBI:7896"/>
        <dbReference type="ChEBI" id="CHEBI:15377"/>
        <dbReference type="ChEBI" id="CHEBI:15378"/>
        <dbReference type="ChEBI" id="CHEBI:64563"/>
        <dbReference type="ChEBI" id="CHEBI:72999"/>
    </reaction>
    <physiologicalReaction direction="left-to-right" evidence="17">
        <dbReference type="Rhea" id="RHEA:41385"/>
    </physiologicalReaction>
</comment>
<evidence type="ECO:0000256" key="18">
    <source>
        <dbReference type="ARBA" id="ARBA00048377"/>
    </source>
</evidence>
<keyword evidence="15" id="KW-0325">Glycoprotein</keyword>
<dbReference type="GO" id="GO:0003723">
    <property type="term" value="F:RNA binding"/>
    <property type="evidence" value="ECO:0007669"/>
    <property type="project" value="UniProtKB-UniRule"/>
</dbReference>